<dbReference type="AlphaFoldDB" id="A0A8T2MRV9"/>
<dbReference type="EMBL" id="JAFBMS010000114">
    <property type="protein sequence ID" value="KAG9335601.1"/>
    <property type="molecule type" value="Genomic_DNA"/>
</dbReference>
<dbReference type="InterPro" id="IPR002677">
    <property type="entry name" value="Ribosomal_bL32"/>
</dbReference>
<dbReference type="SUPFAM" id="SSF57829">
    <property type="entry name" value="Zn-binding ribosomal proteins"/>
    <property type="match status" value="1"/>
</dbReference>
<dbReference type="EMBL" id="JAFBMS010000841">
    <property type="protein sequence ID" value="KAG9329920.1"/>
    <property type="molecule type" value="Genomic_DNA"/>
</dbReference>
<evidence type="ECO:0000256" key="4">
    <source>
        <dbReference type="ARBA" id="ARBA00022980"/>
    </source>
</evidence>
<keyword evidence="12" id="KW-1185">Reference proteome</keyword>
<dbReference type="InterPro" id="IPR011332">
    <property type="entry name" value="Ribosomal_zn-bd"/>
</dbReference>
<keyword evidence="5" id="KW-0496">Mitochondrion</keyword>
<evidence type="ECO:0000313" key="12">
    <source>
        <dbReference type="Proteomes" id="UP000824540"/>
    </source>
</evidence>
<dbReference type="NCBIfam" id="TIGR01031">
    <property type="entry name" value="rpmF_bact"/>
    <property type="match status" value="1"/>
</dbReference>
<keyword evidence="4" id="KW-0689">Ribosomal protein</keyword>
<evidence type="ECO:0000256" key="8">
    <source>
        <dbReference type="ARBA" id="ARBA00042577"/>
    </source>
</evidence>
<dbReference type="PANTHER" id="PTHR21026:SF2">
    <property type="entry name" value="LARGE RIBOSOMAL SUBUNIT PROTEIN BL32M"/>
    <property type="match status" value="1"/>
</dbReference>
<dbReference type="GO" id="GO:0003735">
    <property type="term" value="F:structural constituent of ribosome"/>
    <property type="evidence" value="ECO:0007669"/>
    <property type="project" value="InterPro"/>
</dbReference>
<evidence type="ECO:0000313" key="10">
    <source>
        <dbReference type="EMBL" id="KAG9329920.1"/>
    </source>
</evidence>
<proteinExistence type="inferred from homology"/>
<dbReference type="InterPro" id="IPR051991">
    <property type="entry name" value="Mitoribosomal_protein_bL32"/>
</dbReference>
<dbReference type="OrthoDB" id="2014905at2759"/>
<evidence type="ECO:0000256" key="2">
    <source>
        <dbReference type="ARBA" id="ARBA00008560"/>
    </source>
</evidence>
<reference evidence="10" key="1">
    <citation type="thesis" date="2021" institute="BYU ScholarsArchive" country="Provo, UT, USA">
        <title>Applications of and Algorithms for Genome Assembly and Genomic Analyses with an Emphasis on Marine Teleosts.</title>
        <authorList>
            <person name="Pickett B.D."/>
        </authorList>
    </citation>
    <scope>NUCLEOTIDE SEQUENCE</scope>
    <source>
        <strain evidence="10">HI-2016</strain>
    </source>
</reference>
<accession>A0A8T2MRV9</accession>
<dbReference type="Pfam" id="PF01783">
    <property type="entry name" value="Ribosomal_L32p"/>
    <property type="match status" value="1"/>
</dbReference>
<keyword evidence="6" id="KW-0687">Ribonucleoprotein</keyword>
<sequence length="176" mass="20079">MSSLSGLICFLRRSLLRLENRIIQVTGIDRHLGPALALQGPGLLPLPHNDSKQNQQESFLDSIFWMAAPKKRRTIEVNRCRRRNPDRLIPVKTNIVPCPECGHLKLKHVLCGFCYDKVQRETALIRREIQAVEGGPFRAPAVPTVVLYQGETPGEADEGKRIVERKRKRPSWFTLH</sequence>
<dbReference type="Proteomes" id="UP000824540">
    <property type="component" value="Unassembled WGS sequence"/>
</dbReference>
<dbReference type="GO" id="GO:0006412">
    <property type="term" value="P:translation"/>
    <property type="evidence" value="ECO:0007669"/>
    <property type="project" value="InterPro"/>
</dbReference>
<comment type="function">
    <text evidence="9">Component of the mitochondrial large ribosomal subunit (mt-LSU). The mitochondrial ribosome (mitoribosome) is a large ribonucleoprotein complex responsible for the synthesis of proteins inside mitochondria.</text>
</comment>
<evidence type="ECO:0000256" key="7">
    <source>
        <dbReference type="ARBA" id="ARBA00039935"/>
    </source>
</evidence>
<comment type="caution">
    <text evidence="10">The sequence shown here is derived from an EMBL/GenBank/DDBJ whole genome shotgun (WGS) entry which is preliminary data.</text>
</comment>
<evidence type="ECO:0000256" key="6">
    <source>
        <dbReference type="ARBA" id="ARBA00023274"/>
    </source>
</evidence>
<name>A0A8T2MRV9_9TELE</name>
<comment type="subcellular location">
    <subcellularLocation>
        <location evidence="1">Mitochondrion</location>
    </subcellularLocation>
</comment>
<comment type="similarity">
    <text evidence="2">Belongs to the bacterial ribosomal protein bL32 family.</text>
</comment>
<dbReference type="PANTHER" id="PTHR21026">
    <property type="entry name" value="39S RIBOSOMAL PROTEIN L32, MITOCHONDRIAL"/>
    <property type="match status" value="1"/>
</dbReference>
<keyword evidence="3" id="KW-0809">Transit peptide</keyword>
<evidence type="ECO:0000256" key="5">
    <source>
        <dbReference type="ARBA" id="ARBA00023128"/>
    </source>
</evidence>
<evidence type="ECO:0000256" key="1">
    <source>
        <dbReference type="ARBA" id="ARBA00004173"/>
    </source>
</evidence>
<protein>
    <recommendedName>
        <fullName evidence="7">Large ribosomal subunit protein bL32m</fullName>
    </recommendedName>
    <alternativeName>
        <fullName evidence="8">39S ribosomal protein L32, mitochondrial</fullName>
    </alternativeName>
</protein>
<dbReference type="GO" id="GO:0005762">
    <property type="term" value="C:mitochondrial large ribosomal subunit"/>
    <property type="evidence" value="ECO:0007669"/>
    <property type="project" value="TreeGrafter"/>
</dbReference>
<gene>
    <name evidence="11" type="ORF">JZ751_004366</name>
    <name evidence="10" type="ORF">JZ751_028600</name>
</gene>
<evidence type="ECO:0000313" key="11">
    <source>
        <dbReference type="EMBL" id="KAG9335601.1"/>
    </source>
</evidence>
<evidence type="ECO:0000256" key="9">
    <source>
        <dbReference type="ARBA" id="ARBA00045766"/>
    </source>
</evidence>
<evidence type="ECO:0000256" key="3">
    <source>
        <dbReference type="ARBA" id="ARBA00022946"/>
    </source>
</evidence>
<organism evidence="10 12">
    <name type="scientific">Albula glossodonta</name>
    <name type="common">roundjaw bonefish</name>
    <dbReference type="NCBI Taxonomy" id="121402"/>
    <lineage>
        <taxon>Eukaryota</taxon>
        <taxon>Metazoa</taxon>
        <taxon>Chordata</taxon>
        <taxon>Craniata</taxon>
        <taxon>Vertebrata</taxon>
        <taxon>Euteleostomi</taxon>
        <taxon>Actinopterygii</taxon>
        <taxon>Neopterygii</taxon>
        <taxon>Teleostei</taxon>
        <taxon>Albuliformes</taxon>
        <taxon>Albulidae</taxon>
        <taxon>Albula</taxon>
    </lineage>
</organism>